<organism evidence="1 2">
    <name type="scientific">Nocardia jiangsuensis</name>
    <dbReference type="NCBI Taxonomy" id="1691563"/>
    <lineage>
        <taxon>Bacteria</taxon>
        <taxon>Bacillati</taxon>
        <taxon>Actinomycetota</taxon>
        <taxon>Actinomycetes</taxon>
        <taxon>Mycobacteriales</taxon>
        <taxon>Nocardiaceae</taxon>
        <taxon>Nocardia</taxon>
    </lineage>
</organism>
<dbReference type="InterPro" id="IPR029058">
    <property type="entry name" value="AB_hydrolase_fold"/>
</dbReference>
<name>A0ABV8DNM9_9NOCA</name>
<dbReference type="InterPro" id="IPR005152">
    <property type="entry name" value="Lipase_secreted"/>
</dbReference>
<evidence type="ECO:0000313" key="2">
    <source>
        <dbReference type="Proteomes" id="UP001595696"/>
    </source>
</evidence>
<keyword evidence="2" id="KW-1185">Reference proteome</keyword>
<sequence>MAVQRAVSRARRAAARFGTRQRGPDGRRFGRAGLVGIAALLLAAGTGLGAGPAAAGPIYPAPDPDAFYAAPADVARFNLGDVMRSRQVPAPNYPGATAWQLLFRSTDSQGGPIGAVTTVLVPPGGGANRPVVSYQPFVNALGLRCAPSHALFDGGLREGPVLNLLLGRGWAVAVPDHLGPNSAYGAARLGGRITLDGLRAVQRFAPAGLGASPMGLAGYSGGGMATGFAAALAPEYAPELPLVGVAEGGVPMNIGKLALDLGMQPNPLFGLGFAAAMGLEREYPGQLPMEPILKPVGADLRNRIANGCTDEIIAAGANRSLPDVFSGPLDADPDTVRILHENSLEIFPGVPRIPTYVWHGTNDAVSPQLVREVVGRYCGSGARVQLDMLPGTDHGTAIPEGSARAFDFLADRFAGAPAPANC</sequence>
<protein>
    <submittedName>
        <fullName evidence="1">Lipase family protein</fullName>
    </submittedName>
</protein>
<dbReference type="EMBL" id="JBHSAX010000006">
    <property type="protein sequence ID" value="MFC3961680.1"/>
    <property type="molecule type" value="Genomic_DNA"/>
</dbReference>
<reference evidence="2" key="1">
    <citation type="journal article" date="2019" name="Int. J. Syst. Evol. Microbiol.">
        <title>The Global Catalogue of Microorganisms (GCM) 10K type strain sequencing project: providing services to taxonomists for standard genome sequencing and annotation.</title>
        <authorList>
            <consortium name="The Broad Institute Genomics Platform"/>
            <consortium name="The Broad Institute Genome Sequencing Center for Infectious Disease"/>
            <person name="Wu L."/>
            <person name="Ma J."/>
        </authorList>
    </citation>
    <scope>NUCLEOTIDE SEQUENCE [LARGE SCALE GENOMIC DNA]</scope>
    <source>
        <strain evidence="2">CGMCC 4.7330</strain>
    </source>
</reference>
<dbReference type="SUPFAM" id="SSF53474">
    <property type="entry name" value="alpha/beta-Hydrolases"/>
    <property type="match status" value="1"/>
</dbReference>
<evidence type="ECO:0000313" key="1">
    <source>
        <dbReference type="EMBL" id="MFC3961680.1"/>
    </source>
</evidence>
<dbReference type="PIRSF" id="PIRSF029171">
    <property type="entry name" value="Esterase_LipA"/>
    <property type="match status" value="1"/>
</dbReference>
<dbReference type="Proteomes" id="UP001595696">
    <property type="component" value="Unassembled WGS sequence"/>
</dbReference>
<dbReference type="PANTHER" id="PTHR34853">
    <property type="match status" value="1"/>
</dbReference>
<dbReference type="PANTHER" id="PTHR34853:SF1">
    <property type="entry name" value="LIPASE 5"/>
    <property type="match status" value="1"/>
</dbReference>
<dbReference type="Pfam" id="PF03583">
    <property type="entry name" value="LIP"/>
    <property type="match status" value="1"/>
</dbReference>
<comment type="caution">
    <text evidence="1">The sequence shown here is derived from an EMBL/GenBank/DDBJ whole genome shotgun (WGS) entry which is preliminary data.</text>
</comment>
<dbReference type="Gene3D" id="1.10.260.130">
    <property type="match status" value="1"/>
</dbReference>
<accession>A0ABV8DNM9</accession>
<gene>
    <name evidence="1" type="ORF">ACFO0B_06735</name>
</gene>
<proteinExistence type="predicted"/>
<dbReference type="Gene3D" id="3.40.50.1820">
    <property type="entry name" value="alpha/beta hydrolase"/>
    <property type="match status" value="1"/>
</dbReference>
<dbReference type="RefSeq" id="WP_378611436.1">
    <property type="nucleotide sequence ID" value="NZ_JBHSAX010000006.1"/>
</dbReference>